<dbReference type="PIRSF" id="PIRSF006648">
    <property type="entry name" value="DrrB"/>
    <property type="match status" value="1"/>
</dbReference>
<evidence type="ECO:0000256" key="1">
    <source>
        <dbReference type="ARBA" id="ARBA00004141"/>
    </source>
</evidence>
<dbReference type="InterPro" id="IPR000412">
    <property type="entry name" value="ABC_2_transport"/>
</dbReference>
<dbReference type="RefSeq" id="WP_271418493.1">
    <property type="nucleotide sequence ID" value="NZ_CP115668.1"/>
</dbReference>
<gene>
    <name evidence="8" type="ORF">O6R08_01840</name>
</gene>
<feature type="transmembrane region" description="Helical" evidence="6">
    <location>
        <begin position="58"/>
        <end position="76"/>
    </location>
</feature>
<evidence type="ECO:0000313" key="8">
    <source>
        <dbReference type="EMBL" id="WCC80312.1"/>
    </source>
</evidence>
<keyword evidence="3 6" id="KW-1133">Transmembrane helix</keyword>
<accession>A0ABY7R1B4</accession>
<keyword evidence="9" id="KW-1185">Reference proteome</keyword>
<evidence type="ECO:0000313" key="9">
    <source>
        <dbReference type="Proteomes" id="UP001212097"/>
    </source>
</evidence>
<keyword evidence="4 6" id="KW-0472">Membrane</keyword>
<feature type="transmembrane region" description="Helical" evidence="6">
    <location>
        <begin position="222"/>
        <end position="243"/>
    </location>
</feature>
<comment type="subcellular location">
    <subcellularLocation>
        <location evidence="1">Membrane</location>
        <topology evidence="1">Multi-pass membrane protein</topology>
    </subcellularLocation>
</comment>
<protein>
    <submittedName>
        <fullName evidence="8">ABC transporter permease</fullName>
    </submittedName>
</protein>
<feature type="transmembrane region" description="Helical" evidence="6">
    <location>
        <begin position="163"/>
        <end position="187"/>
    </location>
</feature>
<keyword evidence="2 6" id="KW-0812">Transmembrane</keyword>
<reference evidence="8 9" key="1">
    <citation type="submission" date="2023-06" db="EMBL/GenBank/DDBJ databases">
        <title>The Gram-positive Non-spore-bearing Anaerobic Bacilli of Human Feces.</title>
        <authorList>
            <person name="Eggerth A.H."/>
        </authorList>
    </citation>
    <scope>NUCLEOTIDE SEQUENCE [LARGE SCALE GENOMIC DNA]</scope>
    <source>
        <strain evidence="8 9">CBA3108</strain>
    </source>
</reference>
<feature type="transmembrane region" description="Helical" evidence="6">
    <location>
        <begin position="18"/>
        <end position="38"/>
    </location>
</feature>
<evidence type="ECO:0000259" key="7">
    <source>
        <dbReference type="Pfam" id="PF01061"/>
    </source>
</evidence>
<evidence type="ECO:0000256" key="3">
    <source>
        <dbReference type="ARBA" id="ARBA00022989"/>
    </source>
</evidence>
<dbReference type="InterPro" id="IPR013525">
    <property type="entry name" value="ABC2_TM"/>
</dbReference>
<proteinExistence type="predicted"/>
<evidence type="ECO:0000256" key="5">
    <source>
        <dbReference type="ARBA" id="ARBA00023251"/>
    </source>
</evidence>
<organism evidence="8 9">
    <name type="scientific">Cutibacterium equinum</name>
    <dbReference type="NCBI Taxonomy" id="3016342"/>
    <lineage>
        <taxon>Bacteria</taxon>
        <taxon>Bacillati</taxon>
        <taxon>Actinomycetota</taxon>
        <taxon>Actinomycetes</taxon>
        <taxon>Propionibacteriales</taxon>
        <taxon>Propionibacteriaceae</taxon>
        <taxon>Cutibacterium</taxon>
    </lineage>
</organism>
<dbReference type="EMBL" id="CP115668">
    <property type="protein sequence ID" value="WCC80312.1"/>
    <property type="molecule type" value="Genomic_DNA"/>
</dbReference>
<evidence type="ECO:0000256" key="4">
    <source>
        <dbReference type="ARBA" id="ARBA00023136"/>
    </source>
</evidence>
<keyword evidence="5" id="KW-0046">Antibiotic resistance</keyword>
<feature type="transmembrane region" description="Helical" evidence="6">
    <location>
        <begin position="97"/>
        <end position="119"/>
    </location>
</feature>
<feature type="transmembrane region" description="Helical" evidence="6">
    <location>
        <begin position="131"/>
        <end position="156"/>
    </location>
</feature>
<sequence length="250" mass="27074">MNATYALLDIRRMVRTPAIVIFAFVMPVAMYVLFGAIQNYGNLPVPHGNVKATVMASLALYGAATAASGLGASSALEQDAGWGRQLATTPMTQGKYLLTKVVAIQIVAAVPVALVLLVGALSGARIDGIGWLWTFLLAWVCCIPYTVFGLAIAMFIRNENAATLVSFFVLAFAFLGNVFMPLGGFMLKLSRFTPLWGVNLLPRWPIMGGYEMTIHEPVEVNLSYAIMSAVVWAGVFAVLAWLASRRHQDR</sequence>
<evidence type="ECO:0000256" key="2">
    <source>
        <dbReference type="ARBA" id="ARBA00022692"/>
    </source>
</evidence>
<dbReference type="Pfam" id="PF01061">
    <property type="entry name" value="ABC2_membrane"/>
    <property type="match status" value="1"/>
</dbReference>
<evidence type="ECO:0000256" key="6">
    <source>
        <dbReference type="SAM" id="Phobius"/>
    </source>
</evidence>
<dbReference type="Proteomes" id="UP001212097">
    <property type="component" value="Chromosome"/>
</dbReference>
<dbReference type="InterPro" id="IPR051328">
    <property type="entry name" value="T7SS_ABC-Transporter"/>
</dbReference>
<feature type="domain" description="ABC-2 type transporter transmembrane" evidence="7">
    <location>
        <begin position="10"/>
        <end position="183"/>
    </location>
</feature>
<name>A0ABY7R1B4_9ACTN</name>
<dbReference type="PANTHER" id="PTHR43077:SF11">
    <property type="entry name" value="TRANSPORT PERMEASE YVFS-RELATED"/>
    <property type="match status" value="1"/>
</dbReference>
<dbReference type="PANTHER" id="PTHR43077">
    <property type="entry name" value="TRANSPORT PERMEASE YVFS-RELATED"/>
    <property type="match status" value="1"/>
</dbReference>